<keyword evidence="7" id="KW-0175">Coiled coil</keyword>
<dbReference type="OrthoDB" id="9803665at2"/>
<protein>
    <submittedName>
        <fullName evidence="9">Sphingosine-1-phosphate lyase I</fullName>
    </submittedName>
</protein>
<dbReference type="AlphaFoldDB" id="A0A378JW91"/>
<accession>A0A378JW91</accession>
<evidence type="ECO:0000256" key="8">
    <source>
        <dbReference type="SAM" id="MobiDB-lite"/>
    </source>
</evidence>
<keyword evidence="3 6" id="KW-0456">Lyase</keyword>
<feature type="region of interest" description="Disordered" evidence="8">
    <location>
        <begin position="581"/>
        <end position="604"/>
    </location>
</feature>
<dbReference type="Gene3D" id="3.90.1150.10">
    <property type="entry name" value="Aspartate Aminotransferase, domain 1"/>
    <property type="match status" value="2"/>
</dbReference>
<evidence type="ECO:0000313" key="9">
    <source>
        <dbReference type="EMBL" id="STX52482.1"/>
    </source>
</evidence>
<evidence type="ECO:0000256" key="2">
    <source>
        <dbReference type="ARBA" id="ARBA00022898"/>
    </source>
</evidence>
<reference evidence="9 10" key="1">
    <citation type="submission" date="2018-06" db="EMBL/GenBank/DDBJ databases">
        <authorList>
            <consortium name="Pathogen Informatics"/>
            <person name="Doyle S."/>
        </authorList>
    </citation>
    <scope>NUCLEOTIDE SEQUENCE [LARGE SCALE GENOMIC DNA]</scope>
    <source>
        <strain evidence="9 10">NCTC13316</strain>
    </source>
</reference>
<dbReference type="RefSeq" id="WP_115332037.1">
    <property type="nucleotide sequence ID" value="NZ_CAAAHP010000006.1"/>
</dbReference>
<keyword evidence="2 5" id="KW-0663">Pyridoxal phosphate</keyword>
<feature type="modified residue" description="N6-(pyridoxal phosphate)lysine" evidence="5">
    <location>
        <position position="360"/>
    </location>
</feature>
<sequence length="604" mass="66979">MIKFIEKLLTTTAESFDGALEGIPPHQIALGIAALYFIYNQYHNPWLMRAFRTRNNKTSTQKIIDAVYDVLKHLPPVQALKDEELNKNLESTRRKLTEQRADMNLQDHIPSDSVPVEAILSEFNIAIDKCAFKFKTLNREDREKQFIVERADGKDSGALYAVHSQELTELLKEVYAKTALTNPMHDKWPRINAMQAEVISWCQNLFHGSDEGYGLITHGGTTSIIEAMAAYVIKARANGITHPEIVVPETAHAAFKKAANLTGATLVIVPVDKKTGAVNAKTMSSYISTNTAVIVGSAPSFMNGINDPIKDLGKLAERKKIPFHVDACLGGFLTAFLDTSAEPMDFRVPGVTSISADLHKYGYCPKGTSICLFSKSSPALSVYAALNWPGGLYATPGILDGSVSGARVAEIYTVLSYYSKKRFKEIAERIIELRQSIQDQLIDAYRKNELNKDDISIYGNPKWSVLGFRSKNLNPHLIADELEKAGWKLNLLQNPAGFHFCLTHVHTLIENFETQFISDLKKAIAAVKNYPADKKPDGNVKVYGAVGMMPTEVQEEVCIQYQKARLQIKPSQSGLFRVKTSSITNMPSGPQNEDGMGSRQTAEF</sequence>
<dbReference type="GO" id="GO:0016020">
    <property type="term" value="C:membrane"/>
    <property type="evidence" value="ECO:0007669"/>
    <property type="project" value="GOC"/>
</dbReference>
<name>A0A378JW91_9GAMM</name>
<feature type="coiled-coil region" evidence="7">
    <location>
        <begin position="79"/>
        <end position="106"/>
    </location>
</feature>
<dbReference type="PANTHER" id="PTHR42735">
    <property type="match status" value="1"/>
</dbReference>
<proteinExistence type="inferred from homology"/>
<evidence type="ECO:0000256" key="5">
    <source>
        <dbReference type="PIRSR" id="PIRSR602129-50"/>
    </source>
</evidence>
<dbReference type="Proteomes" id="UP000254794">
    <property type="component" value="Unassembled WGS sequence"/>
</dbReference>
<dbReference type="GO" id="GO:0008117">
    <property type="term" value="F:sphinganine-1-phosphate aldolase activity"/>
    <property type="evidence" value="ECO:0007669"/>
    <property type="project" value="TreeGrafter"/>
</dbReference>
<dbReference type="GO" id="GO:0019752">
    <property type="term" value="P:carboxylic acid metabolic process"/>
    <property type="evidence" value="ECO:0007669"/>
    <property type="project" value="InterPro"/>
</dbReference>
<dbReference type="Gene3D" id="3.40.640.10">
    <property type="entry name" value="Type I PLP-dependent aspartate aminotransferase-like (Major domain)"/>
    <property type="match status" value="1"/>
</dbReference>
<dbReference type="Pfam" id="PF00282">
    <property type="entry name" value="Pyridoxal_deC"/>
    <property type="match status" value="1"/>
</dbReference>
<dbReference type="InterPro" id="IPR015422">
    <property type="entry name" value="PyrdxlP-dep_Trfase_small"/>
</dbReference>
<dbReference type="GO" id="GO:0030149">
    <property type="term" value="P:sphingolipid catabolic process"/>
    <property type="evidence" value="ECO:0007669"/>
    <property type="project" value="TreeGrafter"/>
</dbReference>
<dbReference type="SUPFAM" id="SSF53383">
    <property type="entry name" value="PLP-dependent transferases"/>
    <property type="match status" value="1"/>
</dbReference>
<keyword evidence="10" id="KW-1185">Reference proteome</keyword>
<comment type="similarity">
    <text evidence="4">Belongs to the group II decarboxylase family. Sphingosine-1-phosphate lyase subfamily.</text>
</comment>
<dbReference type="InterPro" id="IPR050477">
    <property type="entry name" value="GrpII_AminoAcid_Decarb"/>
</dbReference>
<evidence type="ECO:0000256" key="3">
    <source>
        <dbReference type="ARBA" id="ARBA00023239"/>
    </source>
</evidence>
<dbReference type="InterPro" id="IPR015421">
    <property type="entry name" value="PyrdxlP-dep_Trfase_major"/>
</dbReference>
<dbReference type="EMBL" id="UGOD01000001">
    <property type="protein sequence ID" value="STX52482.1"/>
    <property type="molecule type" value="Genomic_DNA"/>
</dbReference>
<comment type="cofactor">
    <cofactor evidence="1 5 6">
        <name>pyridoxal 5'-phosphate</name>
        <dbReference type="ChEBI" id="CHEBI:597326"/>
    </cofactor>
</comment>
<evidence type="ECO:0000256" key="7">
    <source>
        <dbReference type="SAM" id="Coils"/>
    </source>
</evidence>
<evidence type="ECO:0000256" key="1">
    <source>
        <dbReference type="ARBA" id="ARBA00001933"/>
    </source>
</evidence>
<dbReference type="InterPro" id="IPR002129">
    <property type="entry name" value="PyrdxlP-dep_de-COase"/>
</dbReference>
<dbReference type="PANTHER" id="PTHR42735:SF6">
    <property type="entry name" value="SPHINGOSINE-1-PHOSPHATE LYASE 1"/>
    <property type="match status" value="1"/>
</dbReference>
<evidence type="ECO:0000256" key="6">
    <source>
        <dbReference type="RuleBase" id="RU000382"/>
    </source>
</evidence>
<dbReference type="GO" id="GO:0030170">
    <property type="term" value="F:pyridoxal phosphate binding"/>
    <property type="evidence" value="ECO:0007669"/>
    <property type="project" value="InterPro"/>
</dbReference>
<dbReference type="InterPro" id="IPR015424">
    <property type="entry name" value="PyrdxlP-dep_Trfase"/>
</dbReference>
<feature type="compositionally biased region" description="Polar residues" evidence="8">
    <location>
        <begin position="581"/>
        <end position="591"/>
    </location>
</feature>
<gene>
    <name evidence="9" type="ORF">NCTC13316_02595</name>
</gene>
<evidence type="ECO:0000256" key="4">
    <source>
        <dbReference type="ARBA" id="ARBA00038302"/>
    </source>
</evidence>
<organism evidence="9 10">
    <name type="scientific">Legionella busanensis</name>
    <dbReference type="NCBI Taxonomy" id="190655"/>
    <lineage>
        <taxon>Bacteria</taxon>
        <taxon>Pseudomonadati</taxon>
        <taxon>Pseudomonadota</taxon>
        <taxon>Gammaproteobacteria</taxon>
        <taxon>Legionellales</taxon>
        <taxon>Legionellaceae</taxon>
        <taxon>Legionella</taxon>
    </lineage>
</organism>
<evidence type="ECO:0000313" key="10">
    <source>
        <dbReference type="Proteomes" id="UP000254794"/>
    </source>
</evidence>